<dbReference type="CDD" id="cd11386">
    <property type="entry name" value="MCP_signal"/>
    <property type="match status" value="1"/>
</dbReference>
<keyword evidence="5 12" id="KW-0812">Transmembrane</keyword>
<reference evidence="15 16" key="1">
    <citation type="submission" date="2020-04" db="EMBL/GenBank/DDBJ databases">
        <title>Molecular characterization of pseudomonads from Agaricus bisporus reveal novel blotch 2 pathogens in Western Europe.</title>
        <authorList>
            <person name="Taparia T."/>
            <person name="Krijger M."/>
            <person name="Haynes E."/>
            <person name="Elpinstone J.G."/>
            <person name="Noble R."/>
            <person name="Van Der Wolf J."/>
        </authorList>
    </citation>
    <scope>NUCLEOTIDE SEQUENCE [LARGE SCALE GENOMIC DNA]</scope>
    <source>
        <strain evidence="15 16">P8021</strain>
    </source>
</reference>
<dbReference type="Gene3D" id="1.10.287.950">
    <property type="entry name" value="Methyl-accepting chemotaxis protein"/>
    <property type="match status" value="1"/>
</dbReference>
<keyword evidence="4" id="KW-0145">Chemotaxis</keyword>
<proteinExistence type="inferred from homology"/>
<dbReference type="PROSITE" id="PS50111">
    <property type="entry name" value="CHEMOTAXIS_TRANSDUC_2"/>
    <property type="match status" value="1"/>
</dbReference>
<evidence type="ECO:0000256" key="7">
    <source>
        <dbReference type="ARBA" id="ARBA00023136"/>
    </source>
</evidence>
<evidence type="ECO:0000256" key="11">
    <source>
        <dbReference type="SAM" id="MobiDB-lite"/>
    </source>
</evidence>
<evidence type="ECO:0000259" key="13">
    <source>
        <dbReference type="PROSITE" id="PS50111"/>
    </source>
</evidence>
<dbReference type="GO" id="GO:0006935">
    <property type="term" value="P:chemotaxis"/>
    <property type="evidence" value="ECO:0007669"/>
    <property type="project" value="UniProtKB-KW"/>
</dbReference>
<comment type="similarity">
    <text evidence="9">Belongs to the methyl-accepting chemotaxis (MCP) protein family.</text>
</comment>
<gene>
    <name evidence="15" type="ORF">HX893_23880</name>
</gene>
<keyword evidence="8 10" id="KW-0807">Transducer</keyword>
<evidence type="ECO:0000256" key="6">
    <source>
        <dbReference type="ARBA" id="ARBA00022989"/>
    </source>
</evidence>
<dbReference type="PANTHER" id="PTHR32089">
    <property type="entry name" value="METHYL-ACCEPTING CHEMOTAXIS PROTEIN MCPB"/>
    <property type="match status" value="1"/>
</dbReference>
<evidence type="ECO:0000256" key="3">
    <source>
        <dbReference type="ARBA" id="ARBA00022481"/>
    </source>
</evidence>
<dbReference type="SMART" id="SM01358">
    <property type="entry name" value="HBM"/>
    <property type="match status" value="1"/>
</dbReference>
<sequence>MVKRIHGALLASIPVAGKLLIGFGLVLLATLGVAGSAFHALGLLQSRAEHLQAALSTQALVLQVRIAEKEFALTRDAKVAEEVRKAIEELAGRLEDNELSAALPAYLEQFRRYEQALGACHRALGHMRLKARDAAYSFTAVLLDQLDVLTGPDLGGLEQAQERLALLGDAQALSDRLTMMRDSEQSYVLEGEKRHWDDWGLSSSYVLASVESLVERLDGRERESLERAKAALEDYRETFVQYAESRAVVLHSAGTMETEARRVLDMLAEATAREQEAIVTDTAQARRRLGLIVLLALLIGSGASLLIRQLIVGPLRRTVDLAKQVADGDLRGSLAERRRDELGELLEAMGAMTGNLRGLVGRIGGGVGQLNGLSGTLLEAVERTAHGVSQQRDETEQTATAMQQMTATALSVARNASEASQAASRVEQEARDGESLVEQTQAKIEQLAGEMLGSTEAMRSLLGESEAIGTVLDVIKSIAEQTNLLALNAAIEAARAGEQGRGFAVVADEVRALARRTQDSTAEIESLIERLRRVADQAAARLRDSSSLTEEGASLAGRASAALGGITRAISSIEAMNLQIATAAEQQSAVAEQVGLSMERVREVAEDGARTHAELQRASQELRQVGEHLNDAVGHFRT</sequence>
<evidence type="ECO:0000313" key="16">
    <source>
        <dbReference type="Proteomes" id="UP000585226"/>
    </source>
</evidence>
<keyword evidence="2" id="KW-1003">Cell membrane</keyword>
<feature type="region of interest" description="Disordered" evidence="11">
    <location>
        <begin position="416"/>
        <end position="437"/>
    </location>
</feature>
<comment type="subcellular location">
    <subcellularLocation>
        <location evidence="1">Cell membrane</location>
        <topology evidence="1">Multi-pass membrane protein</topology>
    </subcellularLocation>
</comment>
<dbReference type="InterPro" id="IPR004089">
    <property type="entry name" value="MCPsignal_dom"/>
</dbReference>
<organism evidence="15 16">
    <name type="scientific">Pseudomonas reactans</name>
    <dbReference type="NCBI Taxonomy" id="117680"/>
    <lineage>
        <taxon>Bacteria</taxon>
        <taxon>Pseudomonadati</taxon>
        <taxon>Pseudomonadota</taxon>
        <taxon>Gammaproteobacteria</taxon>
        <taxon>Pseudomonadales</taxon>
        <taxon>Pseudomonadaceae</taxon>
        <taxon>Pseudomonas</taxon>
    </lineage>
</organism>
<dbReference type="FunFam" id="1.10.287.950:FF:000001">
    <property type="entry name" value="Methyl-accepting chemotaxis sensory transducer"/>
    <property type="match status" value="1"/>
</dbReference>
<feature type="domain" description="Methyl-accepting transducer" evidence="13">
    <location>
        <begin position="366"/>
        <end position="602"/>
    </location>
</feature>
<dbReference type="PANTHER" id="PTHR32089:SF120">
    <property type="entry name" value="METHYL-ACCEPTING CHEMOTAXIS PROTEIN TLPQ"/>
    <property type="match status" value="1"/>
</dbReference>
<name>A0A7Y8G523_9PSED</name>
<evidence type="ECO:0000256" key="12">
    <source>
        <dbReference type="SAM" id="Phobius"/>
    </source>
</evidence>
<feature type="transmembrane region" description="Helical" evidence="12">
    <location>
        <begin position="289"/>
        <end position="307"/>
    </location>
</feature>
<dbReference type="InterPro" id="IPR003660">
    <property type="entry name" value="HAMP_dom"/>
</dbReference>
<evidence type="ECO:0000256" key="1">
    <source>
        <dbReference type="ARBA" id="ARBA00004651"/>
    </source>
</evidence>
<evidence type="ECO:0000256" key="9">
    <source>
        <dbReference type="ARBA" id="ARBA00029447"/>
    </source>
</evidence>
<keyword evidence="6 12" id="KW-1133">Transmembrane helix</keyword>
<evidence type="ECO:0000313" key="15">
    <source>
        <dbReference type="EMBL" id="NWE91174.1"/>
    </source>
</evidence>
<dbReference type="SMART" id="SM00304">
    <property type="entry name" value="HAMP"/>
    <property type="match status" value="1"/>
</dbReference>
<dbReference type="PROSITE" id="PS50885">
    <property type="entry name" value="HAMP"/>
    <property type="match status" value="1"/>
</dbReference>
<evidence type="ECO:0000256" key="8">
    <source>
        <dbReference type="ARBA" id="ARBA00023224"/>
    </source>
</evidence>
<comment type="caution">
    <text evidence="15">The sequence shown here is derived from an EMBL/GenBank/DDBJ whole genome shotgun (WGS) entry which is preliminary data.</text>
</comment>
<dbReference type="Proteomes" id="UP000585226">
    <property type="component" value="Unassembled WGS sequence"/>
</dbReference>
<evidence type="ECO:0000256" key="4">
    <source>
        <dbReference type="ARBA" id="ARBA00022500"/>
    </source>
</evidence>
<evidence type="ECO:0000259" key="14">
    <source>
        <dbReference type="PROSITE" id="PS50885"/>
    </source>
</evidence>
<dbReference type="AlphaFoldDB" id="A0A7Y8G523"/>
<dbReference type="Pfam" id="PF00672">
    <property type="entry name" value="HAMP"/>
    <property type="match status" value="1"/>
</dbReference>
<evidence type="ECO:0000256" key="5">
    <source>
        <dbReference type="ARBA" id="ARBA00022692"/>
    </source>
</evidence>
<feature type="domain" description="HAMP" evidence="14">
    <location>
        <begin position="309"/>
        <end position="361"/>
    </location>
</feature>
<dbReference type="SMART" id="SM00283">
    <property type="entry name" value="MA"/>
    <property type="match status" value="1"/>
</dbReference>
<keyword evidence="7 12" id="KW-0472">Membrane</keyword>
<evidence type="ECO:0000256" key="2">
    <source>
        <dbReference type="ARBA" id="ARBA00022475"/>
    </source>
</evidence>
<accession>A0A7Y8G523</accession>
<feature type="transmembrane region" description="Helical" evidence="12">
    <location>
        <begin position="20"/>
        <end position="44"/>
    </location>
</feature>
<dbReference type="CDD" id="cd06225">
    <property type="entry name" value="HAMP"/>
    <property type="match status" value="1"/>
</dbReference>
<protein>
    <submittedName>
        <fullName evidence="15">Methyl-accepting chemotaxis protein</fullName>
    </submittedName>
</protein>
<dbReference type="GO" id="GO:0007165">
    <property type="term" value="P:signal transduction"/>
    <property type="evidence" value="ECO:0007669"/>
    <property type="project" value="UniProtKB-KW"/>
</dbReference>
<dbReference type="GO" id="GO:0005886">
    <property type="term" value="C:plasma membrane"/>
    <property type="evidence" value="ECO:0007669"/>
    <property type="project" value="UniProtKB-SubCell"/>
</dbReference>
<dbReference type="SUPFAM" id="SSF58104">
    <property type="entry name" value="Methyl-accepting chemotaxis protein (MCP) signaling domain"/>
    <property type="match status" value="1"/>
</dbReference>
<dbReference type="Pfam" id="PF00015">
    <property type="entry name" value="MCPsignal"/>
    <property type="match status" value="1"/>
</dbReference>
<dbReference type="EMBL" id="JACASD010000071">
    <property type="protein sequence ID" value="NWE91174.1"/>
    <property type="molecule type" value="Genomic_DNA"/>
</dbReference>
<keyword evidence="3" id="KW-0488">Methylation</keyword>
<dbReference type="InterPro" id="IPR032255">
    <property type="entry name" value="HBM"/>
</dbReference>
<evidence type="ECO:0000256" key="10">
    <source>
        <dbReference type="PROSITE-ProRule" id="PRU00284"/>
    </source>
</evidence>